<dbReference type="GO" id="GO:0005840">
    <property type="term" value="C:ribosome"/>
    <property type="evidence" value="ECO:0007669"/>
    <property type="project" value="UniProtKB-KW"/>
</dbReference>
<feature type="binding site" evidence="6">
    <location>
        <position position="180"/>
    </location>
    <ligand>
        <name>S-adenosyl-L-methionine</name>
        <dbReference type="ChEBI" id="CHEBI:59789"/>
    </ligand>
</feature>
<keyword evidence="7" id="KW-0687">Ribonucleoprotein</keyword>
<evidence type="ECO:0000256" key="1">
    <source>
        <dbReference type="ARBA" id="ARBA00009741"/>
    </source>
</evidence>
<gene>
    <name evidence="6" type="primary">prmA</name>
    <name evidence="7" type="ORF">NDO55_07795</name>
</gene>
<protein>
    <recommendedName>
        <fullName evidence="6">Ribosomal protein L11 methyltransferase</fullName>
        <shortName evidence="6">L11 Mtase</shortName>
        <ecNumber evidence="6">2.1.1.-</ecNumber>
    </recommendedName>
</protein>
<keyword evidence="3 6" id="KW-0489">Methyltransferase</keyword>
<sequence length="297" mass="31742">MSWRVTLDCSRAEAQAIAETGELAFAMYDQPPVLVAEEPDEDQPEQWCLRAYFEAEPTTQELILLKRLASGEPHVEHLDDEDWVTMSQAGIEPIRAGRFHVHTPQFACITDEGVIDFTVEAGLAFGTGQHDTTAGCLEAIDSIADEGRNYSNIADIGTGTGLLAFAAHRLWPKARIVASDIDPVAIEVAEGNASLNRIPVGEGSGHVLLLTAAGLGHPMIARLKPFDLLIANILAGPLIDLAPGFAGALADGGTMILSGLLDDQADRVAAAYESQGLTLREKGSGQWRVLVLEKPAK</sequence>
<dbReference type="RefSeq" id="WP_252114028.1">
    <property type="nucleotide sequence ID" value="NZ_JAMSHT010000001.1"/>
</dbReference>
<keyword evidence="5 6" id="KW-0949">S-adenosyl-L-methionine</keyword>
<keyword evidence="4 6" id="KW-0808">Transferase</keyword>
<dbReference type="EC" id="2.1.1.-" evidence="6"/>
<feature type="binding site" evidence="6">
    <location>
        <position position="157"/>
    </location>
    <ligand>
        <name>S-adenosyl-L-methionine</name>
        <dbReference type="ChEBI" id="CHEBI:59789"/>
    </ligand>
</feature>
<dbReference type="Gene3D" id="3.40.50.150">
    <property type="entry name" value="Vaccinia Virus protein VP39"/>
    <property type="match status" value="1"/>
</dbReference>
<evidence type="ECO:0000256" key="2">
    <source>
        <dbReference type="ARBA" id="ARBA00022490"/>
    </source>
</evidence>
<comment type="caution">
    <text evidence="7">The sequence shown here is derived from an EMBL/GenBank/DDBJ whole genome shotgun (WGS) entry which is preliminary data.</text>
</comment>
<dbReference type="HAMAP" id="MF_00735">
    <property type="entry name" value="Methyltr_PrmA"/>
    <property type="match status" value="1"/>
</dbReference>
<dbReference type="EMBL" id="JAMSHT010000001">
    <property type="protein sequence ID" value="MCM8557720.1"/>
    <property type="molecule type" value="Genomic_DNA"/>
</dbReference>
<dbReference type="InterPro" id="IPR029063">
    <property type="entry name" value="SAM-dependent_MTases_sf"/>
</dbReference>
<accession>A0A9X2EHN0</accession>
<keyword evidence="7" id="KW-0689">Ribosomal protein</keyword>
<comment type="function">
    <text evidence="6">Methylates ribosomal protein L11.</text>
</comment>
<evidence type="ECO:0000256" key="3">
    <source>
        <dbReference type="ARBA" id="ARBA00022603"/>
    </source>
</evidence>
<evidence type="ECO:0000313" key="7">
    <source>
        <dbReference type="EMBL" id="MCM8557720.1"/>
    </source>
</evidence>
<dbReference type="PANTHER" id="PTHR43648:SF1">
    <property type="entry name" value="ELECTRON TRANSFER FLAVOPROTEIN BETA SUBUNIT LYSINE METHYLTRANSFERASE"/>
    <property type="match status" value="1"/>
</dbReference>
<dbReference type="GO" id="GO:0032259">
    <property type="term" value="P:methylation"/>
    <property type="evidence" value="ECO:0007669"/>
    <property type="project" value="UniProtKB-KW"/>
</dbReference>
<dbReference type="Proteomes" id="UP001155128">
    <property type="component" value="Unassembled WGS sequence"/>
</dbReference>
<feature type="binding site" evidence="6">
    <location>
        <position position="133"/>
    </location>
    <ligand>
        <name>S-adenosyl-L-methionine</name>
        <dbReference type="ChEBI" id="CHEBI:59789"/>
    </ligand>
</feature>
<dbReference type="SUPFAM" id="SSF53335">
    <property type="entry name" value="S-adenosyl-L-methionine-dependent methyltransferases"/>
    <property type="match status" value="1"/>
</dbReference>
<keyword evidence="8" id="KW-1185">Reference proteome</keyword>
<keyword evidence="2 6" id="KW-0963">Cytoplasm</keyword>
<evidence type="ECO:0000256" key="6">
    <source>
        <dbReference type="HAMAP-Rule" id="MF_00735"/>
    </source>
</evidence>
<evidence type="ECO:0000256" key="4">
    <source>
        <dbReference type="ARBA" id="ARBA00022679"/>
    </source>
</evidence>
<dbReference type="CDD" id="cd02440">
    <property type="entry name" value="AdoMet_MTases"/>
    <property type="match status" value="1"/>
</dbReference>
<feature type="binding site" evidence="6">
    <location>
        <position position="232"/>
    </location>
    <ligand>
        <name>S-adenosyl-L-methionine</name>
        <dbReference type="ChEBI" id="CHEBI:59789"/>
    </ligand>
</feature>
<dbReference type="AlphaFoldDB" id="A0A9X2EHN0"/>
<comment type="subcellular location">
    <subcellularLocation>
        <location evidence="6">Cytoplasm</location>
    </subcellularLocation>
</comment>
<comment type="similarity">
    <text evidence="1 6">Belongs to the methyltransferase superfamily. PrmA family.</text>
</comment>
<dbReference type="Pfam" id="PF06325">
    <property type="entry name" value="PrmA"/>
    <property type="match status" value="1"/>
</dbReference>
<evidence type="ECO:0000256" key="5">
    <source>
        <dbReference type="ARBA" id="ARBA00022691"/>
    </source>
</evidence>
<comment type="catalytic activity">
    <reaction evidence="6">
        <text>L-lysyl-[protein] + 3 S-adenosyl-L-methionine = N(6),N(6),N(6)-trimethyl-L-lysyl-[protein] + 3 S-adenosyl-L-homocysteine + 3 H(+)</text>
        <dbReference type="Rhea" id="RHEA:54192"/>
        <dbReference type="Rhea" id="RHEA-COMP:9752"/>
        <dbReference type="Rhea" id="RHEA-COMP:13826"/>
        <dbReference type="ChEBI" id="CHEBI:15378"/>
        <dbReference type="ChEBI" id="CHEBI:29969"/>
        <dbReference type="ChEBI" id="CHEBI:57856"/>
        <dbReference type="ChEBI" id="CHEBI:59789"/>
        <dbReference type="ChEBI" id="CHEBI:61961"/>
    </reaction>
</comment>
<name>A0A9X2EHN0_9SPHN</name>
<evidence type="ECO:0000313" key="8">
    <source>
        <dbReference type="Proteomes" id="UP001155128"/>
    </source>
</evidence>
<dbReference type="InterPro" id="IPR004498">
    <property type="entry name" value="Ribosomal_PrmA_MeTrfase"/>
</dbReference>
<dbReference type="InterPro" id="IPR050078">
    <property type="entry name" value="Ribosomal_L11_MeTrfase_PrmA"/>
</dbReference>
<dbReference type="PANTHER" id="PTHR43648">
    <property type="entry name" value="ELECTRON TRANSFER FLAVOPROTEIN BETA SUBUNIT LYSINE METHYLTRANSFERASE"/>
    <property type="match status" value="1"/>
</dbReference>
<dbReference type="GO" id="GO:0005737">
    <property type="term" value="C:cytoplasm"/>
    <property type="evidence" value="ECO:0007669"/>
    <property type="project" value="UniProtKB-SubCell"/>
</dbReference>
<dbReference type="GO" id="GO:0008276">
    <property type="term" value="F:protein methyltransferase activity"/>
    <property type="evidence" value="ECO:0007669"/>
    <property type="project" value="UniProtKB-UniRule"/>
</dbReference>
<proteinExistence type="inferred from homology"/>
<reference evidence="7" key="1">
    <citation type="submission" date="2022-06" db="EMBL/GenBank/DDBJ databases">
        <title>Sphingomicrobium sedimins sp. nov., a marine bacterium isolated from tidal flat.</title>
        <authorList>
            <person name="Kim C.-H."/>
            <person name="Yoo Y."/>
            <person name="Kim J.-J."/>
        </authorList>
    </citation>
    <scope>NUCLEOTIDE SEQUENCE</scope>
    <source>
        <strain evidence="7">GRR-S6-50</strain>
    </source>
</reference>
<organism evidence="7 8">
    <name type="scientific">Sphingomicrobium sediminis</name>
    <dbReference type="NCBI Taxonomy" id="2950949"/>
    <lineage>
        <taxon>Bacteria</taxon>
        <taxon>Pseudomonadati</taxon>
        <taxon>Pseudomonadota</taxon>
        <taxon>Alphaproteobacteria</taxon>
        <taxon>Sphingomonadales</taxon>
        <taxon>Sphingomonadaceae</taxon>
        <taxon>Sphingomicrobium</taxon>
    </lineage>
</organism>